<dbReference type="Proteomes" id="UP000824469">
    <property type="component" value="Unassembled WGS sequence"/>
</dbReference>
<organism evidence="1 2">
    <name type="scientific">Taxus chinensis</name>
    <name type="common">Chinese yew</name>
    <name type="synonym">Taxus wallichiana var. chinensis</name>
    <dbReference type="NCBI Taxonomy" id="29808"/>
    <lineage>
        <taxon>Eukaryota</taxon>
        <taxon>Viridiplantae</taxon>
        <taxon>Streptophyta</taxon>
        <taxon>Embryophyta</taxon>
        <taxon>Tracheophyta</taxon>
        <taxon>Spermatophyta</taxon>
        <taxon>Pinopsida</taxon>
        <taxon>Pinidae</taxon>
        <taxon>Conifers II</taxon>
        <taxon>Cupressales</taxon>
        <taxon>Taxaceae</taxon>
        <taxon>Taxus</taxon>
    </lineage>
</organism>
<keyword evidence="2" id="KW-1185">Reference proteome</keyword>
<comment type="caution">
    <text evidence="1">The sequence shown here is derived from an EMBL/GenBank/DDBJ whole genome shotgun (WGS) entry which is preliminary data.</text>
</comment>
<gene>
    <name evidence="1" type="ORF">KI387_026573</name>
</gene>
<feature type="non-terminal residue" evidence="1">
    <location>
        <position position="55"/>
    </location>
</feature>
<dbReference type="AlphaFoldDB" id="A0AA38KZQ4"/>
<feature type="non-terminal residue" evidence="1">
    <location>
        <position position="1"/>
    </location>
</feature>
<reference evidence="1 2" key="1">
    <citation type="journal article" date="2021" name="Nat. Plants">
        <title>The Taxus genome provides insights into paclitaxel biosynthesis.</title>
        <authorList>
            <person name="Xiong X."/>
            <person name="Gou J."/>
            <person name="Liao Q."/>
            <person name="Li Y."/>
            <person name="Zhou Q."/>
            <person name="Bi G."/>
            <person name="Li C."/>
            <person name="Du R."/>
            <person name="Wang X."/>
            <person name="Sun T."/>
            <person name="Guo L."/>
            <person name="Liang H."/>
            <person name="Lu P."/>
            <person name="Wu Y."/>
            <person name="Zhang Z."/>
            <person name="Ro D.K."/>
            <person name="Shang Y."/>
            <person name="Huang S."/>
            <person name="Yan J."/>
        </authorList>
    </citation>
    <scope>NUCLEOTIDE SEQUENCE [LARGE SCALE GENOMIC DNA]</scope>
    <source>
        <strain evidence="1">Ta-2019</strain>
    </source>
</reference>
<evidence type="ECO:0000313" key="1">
    <source>
        <dbReference type="EMBL" id="KAH9311538.1"/>
    </source>
</evidence>
<dbReference type="EMBL" id="JAHRHJ020000006">
    <property type="protein sequence ID" value="KAH9311538.1"/>
    <property type="molecule type" value="Genomic_DNA"/>
</dbReference>
<protein>
    <submittedName>
        <fullName evidence="1">Uncharacterized protein</fullName>
    </submittedName>
</protein>
<evidence type="ECO:0000313" key="2">
    <source>
        <dbReference type="Proteomes" id="UP000824469"/>
    </source>
</evidence>
<sequence length="55" mass="5683">MVDMAGVIDVADVAVIVGIEHSCEMTRGKVEVGSMELDGADSELGTRVGGIDMCI</sequence>
<proteinExistence type="predicted"/>
<accession>A0AA38KZQ4</accession>
<name>A0AA38KZQ4_TAXCH</name>